<dbReference type="InterPro" id="IPR002938">
    <property type="entry name" value="FAD-bd"/>
</dbReference>
<dbReference type="Proteomes" id="UP000809587">
    <property type="component" value="Unassembled WGS sequence"/>
</dbReference>
<dbReference type="NCBIfam" id="NF005720">
    <property type="entry name" value="PRK07538.1"/>
    <property type="match status" value="1"/>
</dbReference>
<dbReference type="Pfam" id="PF01494">
    <property type="entry name" value="FAD_binding_3"/>
    <property type="match status" value="2"/>
</dbReference>
<proteinExistence type="predicted"/>
<feature type="signal peptide" evidence="4">
    <location>
        <begin position="1"/>
        <end position="21"/>
    </location>
</feature>
<feature type="domain" description="FAD-binding" evidence="5">
    <location>
        <begin position="3"/>
        <end position="171"/>
    </location>
</feature>
<organism evidence="6 7">
    <name type="scientific">Micromonospora humidisoli</name>
    <dbReference type="NCBI Taxonomy" id="2807622"/>
    <lineage>
        <taxon>Bacteria</taxon>
        <taxon>Bacillati</taxon>
        <taxon>Actinomycetota</taxon>
        <taxon>Actinomycetes</taxon>
        <taxon>Micromonosporales</taxon>
        <taxon>Micromonosporaceae</taxon>
        <taxon>Micromonospora</taxon>
    </lineage>
</organism>
<dbReference type="EMBL" id="JAFEUO010000001">
    <property type="protein sequence ID" value="MBM7081357.1"/>
    <property type="molecule type" value="Genomic_DNA"/>
</dbReference>
<dbReference type="GO" id="GO:0004497">
    <property type="term" value="F:monooxygenase activity"/>
    <property type="evidence" value="ECO:0007669"/>
    <property type="project" value="UniProtKB-KW"/>
</dbReference>
<keyword evidence="2 6" id="KW-0503">Monooxygenase</keyword>
<evidence type="ECO:0000256" key="3">
    <source>
        <dbReference type="SAM" id="MobiDB-lite"/>
    </source>
</evidence>
<evidence type="ECO:0000256" key="1">
    <source>
        <dbReference type="ARBA" id="ARBA00023002"/>
    </source>
</evidence>
<evidence type="ECO:0000313" key="7">
    <source>
        <dbReference type="Proteomes" id="UP000809587"/>
    </source>
</evidence>
<dbReference type="InterPro" id="IPR050493">
    <property type="entry name" value="FAD-dep_Monooxygenase_BioMet"/>
</dbReference>
<feature type="chain" id="PRO_5045087853" evidence="4">
    <location>
        <begin position="22"/>
        <end position="434"/>
    </location>
</feature>
<dbReference type="Gene3D" id="3.50.50.60">
    <property type="entry name" value="FAD/NAD(P)-binding domain"/>
    <property type="match status" value="1"/>
</dbReference>
<keyword evidence="4" id="KW-0732">Signal</keyword>
<dbReference type="SUPFAM" id="SSF54373">
    <property type="entry name" value="FAD-linked reductases, C-terminal domain"/>
    <property type="match status" value="1"/>
</dbReference>
<sequence>MRILIAGAGIAGLTAALSLHAAGLDDIRLVDAAPEIRPLGAGINLLPNAVRELAALGLDEAVGASAVSTTELVYFSRHGEVIWREPRGRAAGHRWPQLSVHRGKLQMVLLAAVEERLGGQRVRADARVTDFRLLPTGRVQVNLAHRTGGTTTTEADALIGADGIRSGVRRVLYPGEGPPVWQRQVVWRGIAKIPPFADNRSMFIGGDRTWKVVAYPIAPRPDAAGLVDTNWAVARTFGPDEVVDRAEWDRVVDPAKLLAALDGWVFGPLDVASLVTAAKAPFEQAMVDRDPLPRWTFGPVTLIGDAAHAMCPMGSNGTTQAIVDARALAAAVAGHPEVDTAFTAYERERLDRMTLLQNCNRALGPEVVVAMADRASSVTRPGPSASALDRELAEVSRRYAELGGFDVAMANTDSSYSVRRRPGPGRPTPQETGS</sequence>
<reference evidence="6 7" key="1">
    <citation type="submission" date="2021-02" db="EMBL/GenBank/DDBJ databases">
        <authorList>
            <person name="Lee D.-H."/>
        </authorList>
    </citation>
    <scope>NUCLEOTIDE SEQUENCE [LARGE SCALE GENOMIC DNA]</scope>
    <source>
        <strain evidence="6 7">MMS20-R2-29</strain>
    </source>
</reference>
<dbReference type="SUPFAM" id="SSF51905">
    <property type="entry name" value="FAD/NAD(P)-binding domain"/>
    <property type="match status" value="1"/>
</dbReference>
<evidence type="ECO:0000259" key="5">
    <source>
        <dbReference type="Pfam" id="PF01494"/>
    </source>
</evidence>
<dbReference type="PANTHER" id="PTHR13789:SF268">
    <property type="entry name" value="5-METHYLPHENAZINE-1-CARBOXYLATE 1-MONOOXYGENASE"/>
    <property type="match status" value="1"/>
</dbReference>
<keyword evidence="7" id="KW-1185">Reference proteome</keyword>
<evidence type="ECO:0000256" key="4">
    <source>
        <dbReference type="SAM" id="SignalP"/>
    </source>
</evidence>
<accession>A0ABS2J463</accession>
<dbReference type="PANTHER" id="PTHR13789">
    <property type="entry name" value="MONOOXYGENASE"/>
    <property type="match status" value="1"/>
</dbReference>
<dbReference type="RefSeq" id="WP_204956710.1">
    <property type="nucleotide sequence ID" value="NZ_JAFEUO010000001.1"/>
</dbReference>
<name>A0ABS2J463_9ACTN</name>
<evidence type="ECO:0000313" key="6">
    <source>
        <dbReference type="EMBL" id="MBM7081357.1"/>
    </source>
</evidence>
<feature type="domain" description="FAD-binding" evidence="5">
    <location>
        <begin position="292"/>
        <end position="353"/>
    </location>
</feature>
<comment type="caution">
    <text evidence="6">The sequence shown here is derived from an EMBL/GenBank/DDBJ whole genome shotgun (WGS) entry which is preliminary data.</text>
</comment>
<gene>
    <name evidence="6" type="ORF">JQN84_02190</name>
</gene>
<feature type="region of interest" description="Disordered" evidence="3">
    <location>
        <begin position="411"/>
        <end position="434"/>
    </location>
</feature>
<evidence type="ECO:0000256" key="2">
    <source>
        <dbReference type="ARBA" id="ARBA00023033"/>
    </source>
</evidence>
<dbReference type="Gene3D" id="3.30.9.30">
    <property type="match status" value="1"/>
</dbReference>
<keyword evidence="1" id="KW-0560">Oxidoreductase</keyword>
<dbReference type="PRINTS" id="PR00420">
    <property type="entry name" value="RNGMNOXGNASE"/>
</dbReference>
<protein>
    <submittedName>
        <fullName evidence="6">FAD-dependent monooxygenase</fullName>
    </submittedName>
</protein>
<dbReference type="InterPro" id="IPR036188">
    <property type="entry name" value="FAD/NAD-bd_sf"/>
</dbReference>